<evidence type="ECO:0000256" key="6">
    <source>
        <dbReference type="ARBA" id="ARBA00022833"/>
    </source>
</evidence>
<evidence type="ECO:0000256" key="5">
    <source>
        <dbReference type="ARBA" id="ARBA00022771"/>
    </source>
</evidence>
<evidence type="ECO:0000313" key="9">
    <source>
        <dbReference type="EMBL" id="CAD6268243.1"/>
    </source>
</evidence>
<dbReference type="SUPFAM" id="SSF53756">
    <property type="entry name" value="UDP-Glycosyltransferase/glycogen phosphorylase"/>
    <property type="match status" value="1"/>
</dbReference>
<dbReference type="GO" id="GO:0032580">
    <property type="term" value="C:Golgi cisterna membrane"/>
    <property type="evidence" value="ECO:0007669"/>
    <property type="project" value="UniProtKB-SubCell"/>
</dbReference>
<dbReference type="InterPro" id="IPR001503">
    <property type="entry name" value="Glyco_trans_10"/>
</dbReference>
<dbReference type="SUPFAM" id="SSF57903">
    <property type="entry name" value="FYVE/PHD zinc finger"/>
    <property type="match status" value="1"/>
</dbReference>
<dbReference type="OrthoDB" id="427096at2759"/>
<dbReference type="Gene3D" id="3.30.40.10">
    <property type="entry name" value="Zinc/RING finger domain, C3HC4 (zinc finger)"/>
    <property type="match status" value="1"/>
</dbReference>
<dbReference type="Proteomes" id="UP000604825">
    <property type="component" value="Unassembled WGS sequence"/>
</dbReference>
<organism evidence="9 10">
    <name type="scientific">Miscanthus lutarioriparius</name>
    <dbReference type="NCBI Taxonomy" id="422564"/>
    <lineage>
        <taxon>Eukaryota</taxon>
        <taxon>Viridiplantae</taxon>
        <taxon>Streptophyta</taxon>
        <taxon>Embryophyta</taxon>
        <taxon>Tracheophyta</taxon>
        <taxon>Spermatophyta</taxon>
        <taxon>Magnoliopsida</taxon>
        <taxon>Liliopsida</taxon>
        <taxon>Poales</taxon>
        <taxon>Poaceae</taxon>
        <taxon>PACMAD clade</taxon>
        <taxon>Panicoideae</taxon>
        <taxon>Andropogonodae</taxon>
        <taxon>Andropogoneae</taxon>
        <taxon>Saccharinae</taxon>
        <taxon>Miscanthus</taxon>
    </lineage>
</organism>
<protein>
    <recommendedName>
        <fullName evidence="7">Fucosyltransferase</fullName>
        <ecNumber evidence="7">2.4.1.-</ecNumber>
    </recommendedName>
</protein>
<keyword evidence="10" id="KW-1185">Reference proteome</keyword>
<comment type="subcellular location">
    <subcellularLocation>
        <location evidence="7">Golgi apparatus</location>
        <location evidence="7">Golgi stack membrane</location>
        <topology evidence="7">Single-pass type II membrane protein</topology>
    </subcellularLocation>
</comment>
<keyword evidence="5" id="KW-0863">Zinc-finger</keyword>
<dbReference type="Gene3D" id="3.40.50.11660">
    <property type="entry name" value="Glycosyl transferase family 10, C-terminal domain"/>
    <property type="match status" value="1"/>
</dbReference>
<evidence type="ECO:0000259" key="8">
    <source>
        <dbReference type="Pfam" id="PF00852"/>
    </source>
</evidence>
<dbReference type="PANTHER" id="PTHR11929:SF194">
    <property type="entry name" value="ALPHA-(1,3)-FUCOSYLTRANSFERASE 10"/>
    <property type="match status" value="1"/>
</dbReference>
<dbReference type="UniPathway" id="UPA00378"/>
<evidence type="ECO:0000256" key="3">
    <source>
        <dbReference type="ARBA" id="ARBA00022676"/>
    </source>
</evidence>
<dbReference type="InterPro" id="IPR013083">
    <property type="entry name" value="Znf_RING/FYVE/PHD"/>
</dbReference>
<keyword evidence="6" id="KW-0862">Zinc</keyword>
<dbReference type="EC" id="2.4.1.-" evidence="7"/>
<evidence type="ECO:0000256" key="4">
    <source>
        <dbReference type="ARBA" id="ARBA00022679"/>
    </source>
</evidence>
<evidence type="ECO:0000256" key="2">
    <source>
        <dbReference type="ARBA" id="ARBA00008919"/>
    </source>
</evidence>
<comment type="pathway">
    <text evidence="1">Protein modification; protein glycosylation.</text>
</comment>
<sequence>MLFRKRINYVAPMLASAAILLLLLSGYFELPSISSTSLSTPAPLLAARFPTALDSVGSRDRDPFTSLLEAFASWDAAVGCPRIRAKLAAAAGLGLGLPPPGAGANDTAVDPAAAAVTGGAAWRGVTAGRCEDLASRHVGVLVKGWTWVPDALDGVYTCRCGVSCVWSKSAAAVDRPDALLFEGATPPPQRMKGLPLRVYLDLEASRKPTGFEDIFIGYHANDDLQVTYAGKSFHTSRSYHISTEKRNDALIYWSSSRCLPHRDKLAKDFLSLVPHHSFGRCLNNVGGPDMALSMYPVCSTNDNGTPHWWDHLHCAMSHYKFVLAIENTKTESYVTEKLFYALEAGSVPIYFGAPNVWDFVPPNSIIDASKFSSLKELASYVKMLANDPVAYAEYHAWRRCGILGNFGRAREMSLDTLPCRLCEVVSKRGGDFVWLIYLDLDIIDVNAVMVVAAGVLLPSSCRSVSLKGSEKAEASLPATTHKKFLQKEHDMHEMVGEVAKESNFSKACWRRRLESSISGCCFTQDFSISIYRSTGLRRKWRGSSAKATSDSSVSRSSDEMNDANSDGCHLCCLDGNLLCCDGCPAAFHLKCVGLVEDLLPEDGLNSMKWEWNTSSIWDVSAMVFWKGNGTKMEAVAYGDQTMRFDHLVRVGECYDFMRVGFTPTHVGPLGYIFCLCADYFVVLSPQSIANAPPRELWICQCPRTFMEFEDVYAQAEYFFIDVIGIVVHVSNIRGRDDVWMRPYRYVVLMNERYLD</sequence>
<feature type="domain" description="Fucosyltransferase C-terminal" evidence="8">
    <location>
        <begin position="248"/>
        <end position="427"/>
    </location>
</feature>
<keyword evidence="7" id="KW-0472">Membrane</keyword>
<gene>
    <name evidence="9" type="ORF">NCGR_LOCUS51548</name>
</gene>
<reference evidence="9" key="1">
    <citation type="submission" date="2020-10" db="EMBL/GenBank/DDBJ databases">
        <authorList>
            <person name="Han B."/>
            <person name="Lu T."/>
            <person name="Zhao Q."/>
            <person name="Huang X."/>
            <person name="Zhao Y."/>
        </authorList>
    </citation>
    <scope>NUCLEOTIDE SEQUENCE</scope>
</reference>
<comment type="similarity">
    <text evidence="2 7">Belongs to the glycosyltransferase 10 family.</text>
</comment>
<dbReference type="AlphaFoldDB" id="A0A811RDA3"/>
<dbReference type="GO" id="GO:0046920">
    <property type="term" value="F:alpha-(1-&gt;3)-fucosyltransferase activity"/>
    <property type="evidence" value="ECO:0007669"/>
    <property type="project" value="TreeGrafter"/>
</dbReference>
<name>A0A811RDA3_9POAL</name>
<dbReference type="PANTHER" id="PTHR11929">
    <property type="entry name" value="ALPHA- 1,3 -FUCOSYLTRANSFERASE"/>
    <property type="match status" value="1"/>
</dbReference>
<proteinExistence type="inferred from homology"/>
<dbReference type="EMBL" id="CAJGYO010000014">
    <property type="protein sequence ID" value="CAD6268243.1"/>
    <property type="molecule type" value="Genomic_DNA"/>
</dbReference>
<keyword evidence="3 7" id="KW-0328">Glycosyltransferase</keyword>
<dbReference type="GO" id="GO:0008270">
    <property type="term" value="F:zinc ion binding"/>
    <property type="evidence" value="ECO:0007669"/>
    <property type="project" value="UniProtKB-KW"/>
</dbReference>
<dbReference type="InterPro" id="IPR055270">
    <property type="entry name" value="Glyco_tran_10_C"/>
</dbReference>
<dbReference type="InterPro" id="IPR038577">
    <property type="entry name" value="GT10-like_C_sf"/>
</dbReference>
<keyword evidence="7" id="KW-0333">Golgi apparatus</keyword>
<evidence type="ECO:0000313" key="10">
    <source>
        <dbReference type="Proteomes" id="UP000604825"/>
    </source>
</evidence>
<dbReference type="FunFam" id="3.40.50.11660:FF:000003">
    <property type="entry name" value="Alpha-(1,4)-fucosyltransferase"/>
    <property type="match status" value="1"/>
</dbReference>
<keyword evidence="7" id="KW-0812">Transmembrane</keyword>
<keyword evidence="5" id="KW-0479">Metal-binding</keyword>
<dbReference type="InterPro" id="IPR011011">
    <property type="entry name" value="Znf_FYVE_PHD"/>
</dbReference>
<evidence type="ECO:0000256" key="1">
    <source>
        <dbReference type="ARBA" id="ARBA00004922"/>
    </source>
</evidence>
<dbReference type="Pfam" id="PF00852">
    <property type="entry name" value="Glyco_transf_10"/>
    <property type="match status" value="1"/>
</dbReference>
<evidence type="ECO:0000256" key="7">
    <source>
        <dbReference type="RuleBase" id="RU003832"/>
    </source>
</evidence>
<comment type="caution">
    <text evidence="9">The sequence shown here is derived from an EMBL/GenBank/DDBJ whole genome shotgun (WGS) entry which is preliminary data.</text>
</comment>
<accession>A0A811RDA3</accession>
<keyword evidence="4 7" id="KW-0808">Transferase</keyword>